<keyword evidence="6 14" id="KW-0812">Transmembrane</keyword>
<keyword evidence="10" id="KW-0325">Glycoprotein</keyword>
<feature type="region of interest" description="Disordered" evidence="13">
    <location>
        <begin position="1117"/>
        <end position="1139"/>
    </location>
</feature>
<evidence type="ECO:0000256" key="9">
    <source>
        <dbReference type="ARBA" id="ARBA00023136"/>
    </source>
</evidence>
<dbReference type="PROSITE" id="PS50105">
    <property type="entry name" value="SAM_DOMAIN"/>
    <property type="match status" value="2"/>
</dbReference>
<comment type="subcellular location">
    <subcellularLocation>
        <location evidence="1">Cell membrane</location>
        <topology evidence="1">Multi-pass membrane protein</topology>
    </subcellularLocation>
</comment>
<feature type="region of interest" description="Disordered" evidence="13">
    <location>
        <begin position="591"/>
        <end position="613"/>
    </location>
</feature>
<evidence type="ECO:0000313" key="16">
    <source>
        <dbReference type="EMBL" id="KAK3800229.1"/>
    </source>
</evidence>
<evidence type="ECO:0000256" key="13">
    <source>
        <dbReference type="SAM" id="MobiDB-lite"/>
    </source>
</evidence>
<accession>A0AAE1B5G5</accession>
<feature type="transmembrane region" description="Helical" evidence="14">
    <location>
        <begin position="470"/>
        <end position="488"/>
    </location>
</feature>
<feature type="transmembrane region" description="Helical" evidence="14">
    <location>
        <begin position="561"/>
        <end position="582"/>
    </location>
</feature>
<dbReference type="EC" id="2.4.1.16" evidence="2"/>
<feature type="transmembrane region" description="Helical" evidence="14">
    <location>
        <begin position="1002"/>
        <end position="1022"/>
    </location>
</feature>
<name>A0AAE1B5G5_9GAST</name>
<dbReference type="AlphaFoldDB" id="A0AAE1B5G5"/>
<dbReference type="Pfam" id="PF00536">
    <property type="entry name" value="SAM_1"/>
    <property type="match status" value="1"/>
</dbReference>
<dbReference type="PANTHER" id="PTHR22914:SF41">
    <property type="entry name" value="CHITIN SYNTHASE 7"/>
    <property type="match status" value="1"/>
</dbReference>
<evidence type="ECO:0000313" key="17">
    <source>
        <dbReference type="Proteomes" id="UP001283361"/>
    </source>
</evidence>
<dbReference type="GO" id="GO:0006031">
    <property type="term" value="P:chitin biosynthetic process"/>
    <property type="evidence" value="ECO:0007669"/>
    <property type="project" value="TreeGrafter"/>
</dbReference>
<dbReference type="FunFam" id="3.90.550.10:FF:000139">
    <property type="entry name" value="Chitin synthase 8"/>
    <property type="match status" value="1"/>
</dbReference>
<feature type="transmembrane region" description="Helical" evidence="14">
    <location>
        <begin position="658"/>
        <end position="677"/>
    </location>
</feature>
<dbReference type="PANTHER" id="PTHR22914">
    <property type="entry name" value="CHITIN SYNTHASE"/>
    <property type="match status" value="1"/>
</dbReference>
<dbReference type="InterPro" id="IPR004835">
    <property type="entry name" value="Chitin_synth"/>
</dbReference>
<gene>
    <name evidence="16" type="ORF">RRG08_017205</name>
</gene>
<evidence type="ECO:0000256" key="10">
    <source>
        <dbReference type="ARBA" id="ARBA00023180"/>
    </source>
</evidence>
<keyword evidence="4" id="KW-0328">Glycosyltransferase</keyword>
<dbReference type="EMBL" id="JAWDGP010000473">
    <property type="protein sequence ID" value="KAK3800229.1"/>
    <property type="molecule type" value="Genomic_DNA"/>
</dbReference>
<evidence type="ECO:0000256" key="14">
    <source>
        <dbReference type="SAM" id="Phobius"/>
    </source>
</evidence>
<reference evidence="16" key="1">
    <citation type="journal article" date="2023" name="G3 (Bethesda)">
        <title>A reference genome for the long-term kleptoplast-retaining sea slug Elysia crispata morphotype clarki.</title>
        <authorList>
            <person name="Eastman K.E."/>
            <person name="Pendleton A.L."/>
            <person name="Shaikh M.A."/>
            <person name="Suttiyut T."/>
            <person name="Ogas R."/>
            <person name="Tomko P."/>
            <person name="Gavelis G."/>
            <person name="Widhalm J.R."/>
            <person name="Wisecaver J.H."/>
        </authorList>
    </citation>
    <scope>NUCLEOTIDE SEQUENCE</scope>
    <source>
        <strain evidence="16">ECLA1</strain>
    </source>
</reference>
<evidence type="ECO:0000259" key="15">
    <source>
        <dbReference type="PROSITE" id="PS50105"/>
    </source>
</evidence>
<feature type="domain" description="SAM" evidence="15">
    <location>
        <begin position="869"/>
        <end position="937"/>
    </location>
</feature>
<protein>
    <recommendedName>
        <fullName evidence="2">chitin synthase</fullName>
        <ecNumber evidence="2">2.4.1.16</ecNumber>
    </recommendedName>
</protein>
<comment type="similarity">
    <text evidence="11">Belongs to the chitin synthase family. Class IV subfamily.</text>
</comment>
<dbReference type="Proteomes" id="UP001283361">
    <property type="component" value="Unassembled WGS sequence"/>
</dbReference>
<feature type="region of interest" description="Disordered" evidence="13">
    <location>
        <begin position="724"/>
        <end position="797"/>
    </location>
</feature>
<feature type="compositionally biased region" description="Basic and acidic residues" evidence="13">
    <location>
        <begin position="783"/>
        <end position="796"/>
    </location>
</feature>
<feature type="transmembrane region" description="Helical" evidence="14">
    <location>
        <begin position="624"/>
        <end position="646"/>
    </location>
</feature>
<keyword evidence="8" id="KW-0175">Coiled coil</keyword>
<evidence type="ECO:0000256" key="8">
    <source>
        <dbReference type="ARBA" id="ARBA00023054"/>
    </source>
</evidence>
<feature type="transmembrane region" description="Helical" evidence="14">
    <location>
        <begin position="1034"/>
        <end position="1055"/>
    </location>
</feature>
<feature type="compositionally biased region" description="Polar residues" evidence="13">
    <location>
        <begin position="739"/>
        <end position="748"/>
    </location>
</feature>
<feature type="compositionally biased region" description="Low complexity" evidence="13">
    <location>
        <begin position="595"/>
        <end position="613"/>
    </location>
</feature>
<dbReference type="Gene3D" id="3.90.550.10">
    <property type="entry name" value="Spore Coat Polysaccharide Biosynthesis Protein SpsA, Chain A"/>
    <property type="match status" value="1"/>
</dbReference>
<evidence type="ECO:0000256" key="6">
    <source>
        <dbReference type="ARBA" id="ARBA00022692"/>
    </source>
</evidence>
<evidence type="ECO:0000256" key="3">
    <source>
        <dbReference type="ARBA" id="ARBA00022475"/>
    </source>
</evidence>
<feature type="domain" description="SAM" evidence="15">
    <location>
        <begin position="805"/>
        <end position="864"/>
    </location>
</feature>
<dbReference type="Gene3D" id="1.10.150.50">
    <property type="entry name" value="Transcription Factor, Ets-1"/>
    <property type="match status" value="2"/>
</dbReference>
<feature type="transmembrane region" description="Helical" evidence="14">
    <location>
        <begin position="534"/>
        <end position="555"/>
    </location>
</feature>
<evidence type="ECO:0000256" key="2">
    <source>
        <dbReference type="ARBA" id="ARBA00012543"/>
    </source>
</evidence>
<keyword evidence="5" id="KW-0808">Transferase</keyword>
<keyword evidence="17" id="KW-1185">Reference proteome</keyword>
<evidence type="ECO:0000256" key="4">
    <source>
        <dbReference type="ARBA" id="ARBA00022676"/>
    </source>
</evidence>
<dbReference type="InterPro" id="IPR029044">
    <property type="entry name" value="Nucleotide-diphossugar_trans"/>
</dbReference>
<dbReference type="GO" id="GO:0004100">
    <property type="term" value="F:chitin synthase activity"/>
    <property type="evidence" value="ECO:0007669"/>
    <property type="project" value="UniProtKB-EC"/>
</dbReference>
<evidence type="ECO:0000256" key="7">
    <source>
        <dbReference type="ARBA" id="ARBA00022989"/>
    </source>
</evidence>
<evidence type="ECO:0000256" key="1">
    <source>
        <dbReference type="ARBA" id="ARBA00004651"/>
    </source>
</evidence>
<keyword evidence="3" id="KW-1003">Cell membrane</keyword>
<keyword evidence="7 14" id="KW-1133">Transmembrane helix</keyword>
<dbReference type="Pfam" id="PF07647">
    <property type="entry name" value="SAM_2"/>
    <property type="match status" value="1"/>
</dbReference>
<comment type="catalytic activity">
    <reaction evidence="12">
        <text>[(1-&gt;4)-N-acetyl-beta-D-glucosaminyl](n) + UDP-N-acetyl-alpha-D-glucosamine = [(1-&gt;4)-N-acetyl-beta-D-glucosaminyl](n+1) + UDP + H(+)</text>
        <dbReference type="Rhea" id="RHEA:16637"/>
        <dbReference type="Rhea" id="RHEA-COMP:9593"/>
        <dbReference type="Rhea" id="RHEA-COMP:9595"/>
        <dbReference type="ChEBI" id="CHEBI:15378"/>
        <dbReference type="ChEBI" id="CHEBI:17029"/>
        <dbReference type="ChEBI" id="CHEBI:57705"/>
        <dbReference type="ChEBI" id="CHEBI:58223"/>
        <dbReference type="EC" id="2.4.1.16"/>
    </reaction>
</comment>
<organism evidence="16 17">
    <name type="scientific">Elysia crispata</name>
    <name type="common">lettuce slug</name>
    <dbReference type="NCBI Taxonomy" id="231223"/>
    <lineage>
        <taxon>Eukaryota</taxon>
        <taxon>Metazoa</taxon>
        <taxon>Spiralia</taxon>
        <taxon>Lophotrochozoa</taxon>
        <taxon>Mollusca</taxon>
        <taxon>Gastropoda</taxon>
        <taxon>Heterobranchia</taxon>
        <taxon>Euthyneura</taxon>
        <taxon>Panpulmonata</taxon>
        <taxon>Sacoglossa</taxon>
        <taxon>Placobranchoidea</taxon>
        <taxon>Plakobranchidae</taxon>
        <taxon>Elysia</taxon>
    </lineage>
</organism>
<feature type="transmembrane region" description="Helical" evidence="14">
    <location>
        <begin position="500"/>
        <end position="522"/>
    </location>
</feature>
<dbReference type="Pfam" id="PF03142">
    <property type="entry name" value="Chitin_synth_2"/>
    <property type="match status" value="1"/>
</dbReference>
<proteinExistence type="inferred from homology"/>
<dbReference type="GO" id="GO:0005886">
    <property type="term" value="C:plasma membrane"/>
    <property type="evidence" value="ECO:0007669"/>
    <property type="project" value="UniProtKB-SubCell"/>
</dbReference>
<evidence type="ECO:0000256" key="11">
    <source>
        <dbReference type="ARBA" id="ARBA00046329"/>
    </source>
</evidence>
<dbReference type="SUPFAM" id="SSF53448">
    <property type="entry name" value="Nucleotide-diphospho-sugar transferases"/>
    <property type="match status" value="1"/>
</dbReference>
<sequence length="1139" mass="129292">MFFQPCPHLFSYLSAPPRPCPLLIPYLCTPPRPCPFLSPTCPPPPLPVPSFSPTCRPPPRPCPHLFSYLSAPPRPCPHLFSYLSAPPRPCPLLIPYLCTPPRPCPFLFPYLSTPPRPCLLLFPYLSTPPRPCPFLFPYLSTPPRPCPLLFPYLSTPPRPCPLLSPYLSTPSPPQSPPFPLPVHPLPATVSCVQDEDEMRQLLESLARINVAQAEGETFFESHIVFDGGVQRKKISEFALVLISLLEETLGIKPTMCTKIVTPYGLKLSWALPGARSKPLMTFNIHLKDNMLVKNKKRWSQIMYMSYVLDFLTDASTPNEESYILTTDADVKFTPDSVEALLDLMSRDNTIGAVCARTHPMGEGPLVWYQTFEYAVGHWFQKTAEHVMGSVLCAPGCFSVYRCRALRDVLPKYCKKVESAFDFLTKDMGEDRWLCTLMVQSGWRIEYCAASENSTNCPAQFEEFYKQRRRWIASTLANLMLVIREWNYIDLFNERVSVVFLFYQGLLLFSTLIGPSTVILIVAGGLSYAWGFDSIAGVILQVLACVMFTLVCLYLSQKSQFMTAKILTFLYAAVMCAVAVGTAEQIVNDLTRPGASNSTRPRSNGTRTTTTTTTARPASDISIDLQVSTTTIYFGFLVGVYAIAGLVHPREIFCLLHGVWYLLCLPSGYLILTIYSICNLTDSSWGTREASTVSAVVKKRSWHDIYKDTFYAIFFCCDPRQRDERRGTVPPDPHMHQRVGRSNSMTSVATLGEQGARSEEGGIEQGRSVTPNDISDGEFLGSGEHLRNDPSEERPEVDLDEVPMPVEEWLPTELRSKYADILKRHGFDNTLFIKALTEKELNRMGIVKRGHVQFLLAQIALLPAFEIEFQVPTNVKDWLNDIGLIMYRENFRRNHIRKPKEMEILKRFDRKDISRELGITKEGHIKRLLYAIRMLRDPSEGQLRAMKMRQAIDDSPVHYLIENNVAEFAFWNSLRDKCLEPDLKAFGIEAEVKVKLIQLRNNWLTILAVSNTLWLILISTLATKADLTVIGANPIGLVFLFIFGFLFLLQFLSMLVHRTYTMSHYLARASYKYGKPLNTNWSFKDKNHENFEDSEDLNAIRQIKYDEDRAFRRTLQSKKREKKANVTSPANERTPLIPNL</sequence>
<comment type="caution">
    <text evidence="16">The sequence shown here is derived from an EMBL/GenBank/DDBJ whole genome shotgun (WGS) entry which is preliminary data.</text>
</comment>
<keyword evidence="9 14" id="KW-0472">Membrane</keyword>
<dbReference type="InterPro" id="IPR001660">
    <property type="entry name" value="SAM"/>
</dbReference>
<dbReference type="InterPro" id="IPR013761">
    <property type="entry name" value="SAM/pointed_sf"/>
</dbReference>
<dbReference type="SUPFAM" id="SSF47769">
    <property type="entry name" value="SAM/Pointed domain"/>
    <property type="match status" value="2"/>
</dbReference>
<evidence type="ECO:0000256" key="12">
    <source>
        <dbReference type="ARBA" id="ARBA00048014"/>
    </source>
</evidence>
<dbReference type="SMART" id="SM00454">
    <property type="entry name" value="SAM"/>
    <property type="match status" value="2"/>
</dbReference>
<evidence type="ECO:0000256" key="5">
    <source>
        <dbReference type="ARBA" id="ARBA00022679"/>
    </source>
</evidence>